<protein>
    <submittedName>
        <fullName evidence="1">Uncharacterized protein</fullName>
    </submittedName>
</protein>
<evidence type="ECO:0000313" key="2">
    <source>
        <dbReference type="Proteomes" id="UP000028630"/>
    </source>
</evidence>
<name>A0A085AB90_9ENTR</name>
<dbReference type="AlphaFoldDB" id="A0A085AB90"/>
<dbReference type="InterPro" id="IPR010351">
    <property type="entry name" value="DUF943"/>
</dbReference>
<dbReference type="eggNOG" id="ENOG5032WEU">
    <property type="taxonomic scope" value="Bacteria"/>
</dbReference>
<dbReference type="Proteomes" id="UP000028630">
    <property type="component" value="Unassembled WGS sequence"/>
</dbReference>
<sequence>MVVDHLPWTDRDKIAWYLAHRDELKRKYPLFDVNWQTYYVTDIGEGFTNYEKSPHEDLRCYPTIHTENNCIVKNYLLIVDEYIDSNTRLYVPDSDVVYQLTPENKLEVMPPPDGWR</sequence>
<evidence type="ECO:0000313" key="1">
    <source>
        <dbReference type="EMBL" id="KFC07485.1"/>
    </source>
</evidence>
<gene>
    <name evidence="1" type="ORF">GTGU_01869</name>
</gene>
<organism evidence="1 2">
    <name type="scientific">Trabulsiella guamensis ATCC 49490</name>
    <dbReference type="NCBI Taxonomy" id="1005994"/>
    <lineage>
        <taxon>Bacteria</taxon>
        <taxon>Pseudomonadati</taxon>
        <taxon>Pseudomonadota</taxon>
        <taxon>Gammaproteobacteria</taxon>
        <taxon>Enterobacterales</taxon>
        <taxon>Enterobacteriaceae</taxon>
        <taxon>Trabulsiella</taxon>
    </lineage>
</organism>
<reference evidence="2" key="1">
    <citation type="submission" date="2014-05" db="EMBL/GenBank/DDBJ databases">
        <title>ATOL: Assembling a taxonomically balanced genome-scale reconstruction of the evolutionary history of the Enterobacteriaceae.</title>
        <authorList>
            <person name="Plunkett G. III"/>
            <person name="Neeno-Eckwall E.C."/>
            <person name="Glasner J.D."/>
            <person name="Perna N.T."/>
        </authorList>
    </citation>
    <scope>NUCLEOTIDE SEQUENCE [LARGE SCALE GENOMIC DNA]</scope>
    <source>
        <strain evidence="2">ATCC 49490</strain>
    </source>
</reference>
<proteinExistence type="predicted"/>
<dbReference type="EMBL" id="JMTB01000062">
    <property type="protein sequence ID" value="KFC07485.1"/>
    <property type="molecule type" value="Genomic_DNA"/>
</dbReference>
<keyword evidence="2" id="KW-1185">Reference proteome</keyword>
<dbReference type="Pfam" id="PF06092">
    <property type="entry name" value="DUF943"/>
    <property type="match status" value="1"/>
</dbReference>
<accession>A0A085AB90</accession>
<comment type="caution">
    <text evidence="1">The sequence shown here is derived from an EMBL/GenBank/DDBJ whole genome shotgun (WGS) entry which is preliminary data.</text>
</comment>